<gene>
    <name evidence="12" type="ORF">MON38_00550</name>
</gene>
<dbReference type="InterPro" id="IPR038729">
    <property type="entry name" value="Rad50/SbcC_AAA"/>
</dbReference>
<dbReference type="Pfam" id="PF13304">
    <property type="entry name" value="AAA_21"/>
    <property type="match status" value="1"/>
</dbReference>
<dbReference type="InterPro" id="IPR027417">
    <property type="entry name" value="P-loop_NTPase"/>
</dbReference>
<dbReference type="Pfam" id="PF13476">
    <property type="entry name" value="AAA_23"/>
    <property type="match status" value="1"/>
</dbReference>
<keyword evidence="7" id="KW-0175">Coiled coil</keyword>
<dbReference type="GO" id="GO:0006302">
    <property type="term" value="P:double-strand break repair"/>
    <property type="evidence" value="ECO:0007669"/>
    <property type="project" value="InterPro"/>
</dbReference>
<evidence type="ECO:0000256" key="4">
    <source>
        <dbReference type="ARBA" id="ARBA00022701"/>
    </source>
</evidence>
<keyword evidence="6" id="KW-0802">TPR repeat</keyword>
<dbReference type="InterPro" id="IPR011990">
    <property type="entry name" value="TPR-like_helical_dom_sf"/>
</dbReference>
<dbReference type="GO" id="GO:0005871">
    <property type="term" value="C:kinesin complex"/>
    <property type="evidence" value="ECO:0007669"/>
    <property type="project" value="InterPro"/>
</dbReference>
<dbReference type="SUPFAM" id="SSF52540">
    <property type="entry name" value="P-loop containing nucleoside triphosphate hydrolases"/>
    <property type="match status" value="1"/>
</dbReference>
<evidence type="ECO:0000256" key="9">
    <source>
        <dbReference type="ARBA" id="ARBA00023212"/>
    </source>
</evidence>
<dbReference type="Pfam" id="PF13424">
    <property type="entry name" value="TPR_12"/>
    <property type="match status" value="4"/>
</dbReference>
<dbReference type="GO" id="GO:0005874">
    <property type="term" value="C:microtubule"/>
    <property type="evidence" value="ECO:0007669"/>
    <property type="project" value="UniProtKB-KW"/>
</dbReference>
<dbReference type="PANTHER" id="PTHR45783">
    <property type="entry name" value="KINESIN LIGHT CHAIN"/>
    <property type="match status" value="1"/>
</dbReference>
<sequence>MYIQKLTIENIRGLKHFEMTFPDNPAGWHVIIGDNGAGKSTLIRAISLGLIGPNEVRAAHPNFAEWLRKGEKKGFVELALLGDKQHDFVTKLGKTGKLTSKVLLQSANSLSGLRGGTPLVEAIANDHAKISPDKYLWSSTAKGWFSAGFGPFRRFTGGDTELDKVYLSSPRCGAHLSVFGEDVALSEVLNWLKEIDYQQLKAREKKIRQNASPINLNLADGDSLPAGSESEILGEVTQLWEMAARLRTSGLFTEAESLLRRALAITEKISGPEHPSVAVGLSNLALLLQDTNQLAEADSLLRRALAIDETVFGPEHPNVATGLSNLAMLLKATNRIAEAEPLMRRALAIKETSFGSEHPSVAIGLSNLAQLLQDVNRLAEAEALMRRALSIGEASLGPEHPDVAIRLNNLALLLQDTNRMSEAEPLLRRALAIGEASLGPEHPDVAIRLNNLALLLQDTNRMSEAEPLLRRALAIGEARFGPEHPSVAIRLSNLALLLQNTNRMPEAEPLMRRALAINEASLGPNHPSVATGLSNLASLLQNTNRMSEAEPLMRRALAINETSLGPEHPNVATVLNNLALLLQDTNRLTEAELIMRRALAIKEASLNSEHPDIAMGLSNLAQLLQETNRLAEAEPLMRRALSIYEESFGPEHPRVAIQVKSLAQLIQDTHGIDAASVLVQQYQAKLAALPAISVTERTTSTTPKLPLNDNAWLALRLRAFINESRLLPNGTEFKEISADGPVFRDSNGQLVAVTELSDGFRSILSLAFELIRQLVRVYGLASVFPLNGKSGVIELPGVVLIDEVDTHLHPTWQTRIGQWFTECFPQIQFIVTTHTPLICRAVGETSGSIWRLPAPGQGQKLEEVTGSRRLQLRLGNVLDAYGTGLFGGEEVEQSAEAADLFAERARLSARESAGKASPEELKRLRELRNLFSSVDAEVEL</sequence>
<accession>A0A9X2AG39</accession>
<evidence type="ECO:0000259" key="10">
    <source>
        <dbReference type="Pfam" id="PF13304"/>
    </source>
</evidence>
<proteinExistence type="inferred from homology"/>
<evidence type="ECO:0000256" key="1">
    <source>
        <dbReference type="ARBA" id="ARBA00004245"/>
    </source>
</evidence>
<name>A0A9X2AG39_9BACT</name>
<dbReference type="RefSeq" id="WP_241934182.1">
    <property type="nucleotide sequence ID" value="NZ_JALBGC010000001.1"/>
</dbReference>
<dbReference type="GO" id="GO:0019894">
    <property type="term" value="F:kinesin binding"/>
    <property type="evidence" value="ECO:0007669"/>
    <property type="project" value="TreeGrafter"/>
</dbReference>
<organism evidence="12 13">
    <name type="scientific">Hymenobacter cyanobacteriorum</name>
    <dbReference type="NCBI Taxonomy" id="2926463"/>
    <lineage>
        <taxon>Bacteria</taxon>
        <taxon>Pseudomonadati</taxon>
        <taxon>Bacteroidota</taxon>
        <taxon>Cytophagia</taxon>
        <taxon>Cytophagales</taxon>
        <taxon>Hymenobacteraceae</taxon>
        <taxon>Hymenobacter</taxon>
    </lineage>
</organism>
<reference evidence="12" key="1">
    <citation type="submission" date="2022-03" db="EMBL/GenBank/DDBJ databases">
        <title>Bacterial whole genome sequence for Hymenobacter sp. DH14.</title>
        <authorList>
            <person name="Le V."/>
        </authorList>
    </citation>
    <scope>NUCLEOTIDE SEQUENCE</scope>
    <source>
        <strain evidence="12">DH14</strain>
    </source>
</reference>
<keyword evidence="5" id="KW-0677">Repeat</keyword>
<comment type="subcellular location">
    <subcellularLocation>
        <location evidence="1">Cytoplasm</location>
        <location evidence="1">Cytoskeleton</location>
    </subcellularLocation>
</comment>
<evidence type="ECO:0000256" key="6">
    <source>
        <dbReference type="ARBA" id="ARBA00022803"/>
    </source>
</evidence>
<feature type="domain" description="ATPase AAA-type core" evidence="10">
    <location>
        <begin position="743"/>
        <end position="839"/>
    </location>
</feature>
<dbReference type="AlphaFoldDB" id="A0A9X2AG39"/>
<dbReference type="InterPro" id="IPR003959">
    <property type="entry name" value="ATPase_AAA_core"/>
</dbReference>
<evidence type="ECO:0000256" key="5">
    <source>
        <dbReference type="ARBA" id="ARBA00022737"/>
    </source>
</evidence>
<keyword evidence="3" id="KW-0963">Cytoplasm</keyword>
<dbReference type="InterPro" id="IPR002151">
    <property type="entry name" value="Kinesin_light"/>
</dbReference>
<dbReference type="Gene3D" id="1.25.40.10">
    <property type="entry name" value="Tetratricopeptide repeat domain"/>
    <property type="match status" value="4"/>
</dbReference>
<dbReference type="Gene3D" id="3.40.50.300">
    <property type="entry name" value="P-loop containing nucleotide triphosphate hydrolases"/>
    <property type="match status" value="2"/>
</dbReference>
<keyword evidence="4" id="KW-0493">Microtubule</keyword>
<dbReference type="Pfam" id="PF13374">
    <property type="entry name" value="TPR_10"/>
    <property type="match status" value="2"/>
</dbReference>
<dbReference type="SMART" id="SM00028">
    <property type="entry name" value="TPR"/>
    <property type="match status" value="9"/>
</dbReference>
<evidence type="ECO:0000313" key="12">
    <source>
        <dbReference type="EMBL" id="MCI1185890.1"/>
    </source>
</evidence>
<dbReference type="Proteomes" id="UP001139193">
    <property type="component" value="Unassembled WGS sequence"/>
</dbReference>
<dbReference type="InterPro" id="IPR019734">
    <property type="entry name" value="TPR_rpt"/>
</dbReference>
<dbReference type="PRINTS" id="PR00381">
    <property type="entry name" value="KINESINLIGHT"/>
</dbReference>
<comment type="caution">
    <text evidence="12">The sequence shown here is derived from an EMBL/GenBank/DDBJ whole genome shotgun (WGS) entry which is preliminary data.</text>
</comment>
<protein>
    <submittedName>
        <fullName evidence="12">Tetratricopeptide repeat protein</fullName>
    </submittedName>
</protein>
<dbReference type="GO" id="GO:0005737">
    <property type="term" value="C:cytoplasm"/>
    <property type="evidence" value="ECO:0007669"/>
    <property type="project" value="TreeGrafter"/>
</dbReference>
<evidence type="ECO:0000256" key="8">
    <source>
        <dbReference type="ARBA" id="ARBA00023175"/>
    </source>
</evidence>
<dbReference type="PANTHER" id="PTHR45783:SF3">
    <property type="entry name" value="KINESIN LIGHT CHAIN"/>
    <property type="match status" value="1"/>
</dbReference>
<evidence type="ECO:0000256" key="2">
    <source>
        <dbReference type="ARBA" id="ARBA00009622"/>
    </source>
</evidence>
<feature type="domain" description="Rad50/SbcC-type AAA" evidence="11">
    <location>
        <begin position="5"/>
        <end position="85"/>
    </location>
</feature>
<dbReference type="EMBL" id="JALBGC010000001">
    <property type="protein sequence ID" value="MCI1185890.1"/>
    <property type="molecule type" value="Genomic_DNA"/>
</dbReference>
<evidence type="ECO:0000256" key="7">
    <source>
        <dbReference type="ARBA" id="ARBA00023054"/>
    </source>
</evidence>
<keyword evidence="9" id="KW-0206">Cytoskeleton</keyword>
<dbReference type="SUPFAM" id="SSF48452">
    <property type="entry name" value="TPR-like"/>
    <property type="match status" value="4"/>
</dbReference>
<evidence type="ECO:0000259" key="11">
    <source>
        <dbReference type="Pfam" id="PF13476"/>
    </source>
</evidence>
<dbReference type="GO" id="GO:0005524">
    <property type="term" value="F:ATP binding"/>
    <property type="evidence" value="ECO:0007669"/>
    <property type="project" value="InterPro"/>
</dbReference>
<comment type="similarity">
    <text evidence="2">Belongs to the kinesin light chain family.</text>
</comment>
<dbReference type="GO" id="GO:0016887">
    <property type="term" value="F:ATP hydrolysis activity"/>
    <property type="evidence" value="ECO:0007669"/>
    <property type="project" value="InterPro"/>
</dbReference>
<evidence type="ECO:0000256" key="3">
    <source>
        <dbReference type="ARBA" id="ARBA00022490"/>
    </source>
</evidence>
<evidence type="ECO:0000313" key="13">
    <source>
        <dbReference type="Proteomes" id="UP001139193"/>
    </source>
</evidence>
<keyword evidence="13" id="KW-1185">Reference proteome</keyword>
<keyword evidence="8" id="KW-0505">Motor protein</keyword>
<dbReference type="GO" id="GO:0007018">
    <property type="term" value="P:microtubule-based movement"/>
    <property type="evidence" value="ECO:0007669"/>
    <property type="project" value="TreeGrafter"/>
</dbReference>